<keyword evidence="6" id="KW-0442">Lipid degradation</keyword>
<comment type="cofactor">
    <cofactor evidence="1">
        <name>heme</name>
        <dbReference type="ChEBI" id="CHEBI:30413"/>
    </cofactor>
</comment>
<evidence type="ECO:0000256" key="4">
    <source>
        <dbReference type="ARBA" id="ARBA00022617"/>
    </source>
</evidence>
<evidence type="ECO:0000256" key="13">
    <source>
        <dbReference type="ARBA" id="ARBA00049645"/>
    </source>
</evidence>
<evidence type="ECO:0000256" key="6">
    <source>
        <dbReference type="ARBA" id="ARBA00022963"/>
    </source>
</evidence>
<comment type="similarity">
    <text evidence="2">Belongs to the cytochrome P450 family.</text>
</comment>
<dbReference type="InterPro" id="IPR001128">
    <property type="entry name" value="Cyt_P450"/>
</dbReference>
<dbReference type="GO" id="GO:0020037">
    <property type="term" value="F:heme binding"/>
    <property type="evidence" value="ECO:0007669"/>
    <property type="project" value="InterPro"/>
</dbReference>
<evidence type="ECO:0000256" key="16">
    <source>
        <dbReference type="ARBA" id="ARBA00082981"/>
    </source>
</evidence>
<evidence type="ECO:0000256" key="8">
    <source>
        <dbReference type="ARBA" id="ARBA00023004"/>
    </source>
</evidence>
<evidence type="ECO:0000256" key="9">
    <source>
        <dbReference type="ARBA" id="ARBA00023033"/>
    </source>
</evidence>
<dbReference type="GO" id="GO:0036199">
    <property type="term" value="F:cholest-4-en-3-one 26-monooxygenase activity"/>
    <property type="evidence" value="ECO:0007669"/>
    <property type="project" value="TreeGrafter"/>
</dbReference>
<proteinExistence type="inferred from homology"/>
<keyword evidence="3" id="KW-0153">Cholesterol metabolism</keyword>
<evidence type="ECO:0000256" key="5">
    <source>
        <dbReference type="ARBA" id="ARBA00022723"/>
    </source>
</evidence>
<evidence type="ECO:0000256" key="14">
    <source>
        <dbReference type="ARBA" id="ARBA00070775"/>
    </source>
</evidence>
<keyword evidence="11" id="KW-1207">Sterol metabolism</keyword>
<evidence type="ECO:0000256" key="3">
    <source>
        <dbReference type="ARBA" id="ARBA00022548"/>
    </source>
</evidence>
<dbReference type="EMBL" id="LR134356">
    <property type="protein sequence ID" value="VEG51143.1"/>
    <property type="molecule type" value="Genomic_DNA"/>
</dbReference>
<evidence type="ECO:0000256" key="1">
    <source>
        <dbReference type="ARBA" id="ARBA00001971"/>
    </source>
</evidence>
<evidence type="ECO:0000313" key="19">
    <source>
        <dbReference type="Proteomes" id="UP000279306"/>
    </source>
</evidence>
<dbReference type="CDD" id="cd11033">
    <property type="entry name" value="CYP142-like"/>
    <property type="match status" value="1"/>
</dbReference>
<dbReference type="PRINTS" id="PR00359">
    <property type="entry name" value="BP450"/>
</dbReference>
<keyword evidence="7 18" id="KW-0560">Oxidoreductase</keyword>
<dbReference type="Pfam" id="PF00067">
    <property type="entry name" value="p450"/>
    <property type="match status" value="1"/>
</dbReference>
<keyword evidence="8" id="KW-0408">Iron</keyword>
<keyword evidence="9" id="KW-0503">Monooxygenase</keyword>
<comment type="pathway">
    <text evidence="13">Steroid metabolism; cholesterol degradation.</text>
</comment>
<dbReference type="InterPro" id="IPR036396">
    <property type="entry name" value="Cyt_P450_sf"/>
</dbReference>
<dbReference type="OrthoDB" id="5241086at2"/>
<dbReference type="FunFam" id="1.10.630.10:FF:000018">
    <property type="entry name" value="Cytochrome P450 monooxygenase"/>
    <property type="match status" value="1"/>
</dbReference>
<dbReference type="GO" id="GO:0005506">
    <property type="term" value="F:iron ion binding"/>
    <property type="evidence" value="ECO:0007669"/>
    <property type="project" value="InterPro"/>
</dbReference>
<protein>
    <recommendedName>
        <fullName evidence="14">Steroid C26-monooxygenase</fullName>
    </recommendedName>
    <alternativeName>
        <fullName evidence="15">Cholest-4-en-3-one C26-monooxygenase</fullName>
    </alternativeName>
    <alternativeName>
        <fullName evidence="17">Cholesterol C26-monooxygenase</fullName>
    </alternativeName>
    <alternativeName>
        <fullName evidence="16">Steroid C27-monooxygenase</fullName>
    </alternativeName>
</protein>
<dbReference type="GO" id="GO:0008395">
    <property type="term" value="F:steroid hydroxylase activity"/>
    <property type="evidence" value="ECO:0007669"/>
    <property type="project" value="TreeGrafter"/>
</dbReference>
<evidence type="ECO:0000256" key="10">
    <source>
        <dbReference type="ARBA" id="ARBA00023098"/>
    </source>
</evidence>
<dbReference type="InterPro" id="IPR002397">
    <property type="entry name" value="Cyt_P450_B"/>
</dbReference>
<dbReference type="SUPFAM" id="SSF48264">
    <property type="entry name" value="Cytochrome P450"/>
    <property type="match status" value="1"/>
</dbReference>
<dbReference type="KEGG" id="mauu:NCTC10437_00249"/>
<keyword evidence="5" id="KW-0479">Metal-binding</keyword>
<dbReference type="GO" id="GO:0006707">
    <property type="term" value="P:cholesterol catabolic process"/>
    <property type="evidence" value="ECO:0007669"/>
    <property type="project" value="TreeGrafter"/>
</dbReference>
<evidence type="ECO:0000256" key="7">
    <source>
        <dbReference type="ARBA" id="ARBA00023002"/>
    </source>
</evidence>
<reference evidence="18 19" key="1">
    <citation type="submission" date="2018-12" db="EMBL/GenBank/DDBJ databases">
        <authorList>
            <consortium name="Pathogen Informatics"/>
        </authorList>
    </citation>
    <scope>NUCLEOTIDE SEQUENCE [LARGE SCALE GENOMIC DNA]</scope>
    <source>
        <strain evidence="18 19">NCTC10437</strain>
    </source>
</reference>
<keyword evidence="12" id="KW-0753">Steroid metabolism</keyword>
<dbReference type="RefSeq" id="WP_048632580.1">
    <property type="nucleotide sequence ID" value="NZ_CVQQ01000007.1"/>
</dbReference>
<organism evidence="18 19">
    <name type="scientific">Mycolicibacterium aurum</name>
    <name type="common">Mycobacterium aurum</name>
    <dbReference type="NCBI Taxonomy" id="1791"/>
    <lineage>
        <taxon>Bacteria</taxon>
        <taxon>Bacillati</taxon>
        <taxon>Actinomycetota</taxon>
        <taxon>Actinomycetes</taxon>
        <taxon>Mycobacteriales</taxon>
        <taxon>Mycobacteriaceae</taxon>
        <taxon>Mycolicibacterium</taxon>
    </lineage>
</organism>
<evidence type="ECO:0000256" key="17">
    <source>
        <dbReference type="ARBA" id="ARBA00083909"/>
    </source>
</evidence>
<gene>
    <name evidence="18" type="ORF">NCTC10437_00249</name>
</gene>
<keyword evidence="4" id="KW-0349">Heme</keyword>
<dbReference type="AlphaFoldDB" id="A0A3S4T557"/>
<accession>A0A3S4T557</accession>
<dbReference type="STRING" id="1791.GCA_001049355_02706"/>
<keyword evidence="10" id="KW-0443">Lipid metabolism</keyword>
<dbReference type="Proteomes" id="UP000279306">
    <property type="component" value="Chromosome"/>
</dbReference>
<name>A0A3S4T557_MYCAU</name>
<keyword evidence="19" id="KW-1185">Reference proteome</keyword>
<evidence type="ECO:0000256" key="15">
    <source>
        <dbReference type="ARBA" id="ARBA00079588"/>
    </source>
</evidence>
<dbReference type="PANTHER" id="PTHR46696">
    <property type="entry name" value="P450, PUTATIVE (EUROFUNG)-RELATED"/>
    <property type="match status" value="1"/>
</dbReference>
<evidence type="ECO:0000256" key="12">
    <source>
        <dbReference type="ARBA" id="ARBA00023221"/>
    </source>
</evidence>
<evidence type="ECO:0000313" key="18">
    <source>
        <dbReference type="EMBL" id="VEG51143.1"/>
    </source>
</evidence>
<sequence>MATPSSTDAISIGGVDLADPDTYLHGMPYEAFRRLREQAPVAWHPYGDQPGFWALTGHDQILAVSRDSQTWSSQATGVFVDVPAPEDSYQLALMMLTMDPPRHTALRALVSRGFTPRHVARLNRNAAEIASAILDDVLDRGECEFVGDVAGALPSYMIAELLGIPLDDGRRLYALTEIMNTRPLHDPELLQAQLQLFEYAGELAVTKRASPGDDIATALLHAEVDGERLTDLEFNLFFMLLLNAGGDTTRNLVAAGTLALIEHPGEWARLVCDPSLMPTAIEEMLRWTSPVTMFTRTATRDTELRGTPIREGERVAMFYPSANRDAARFPDPERFDIGRTPNPHLAFGGGGTHFCLGASLARVEANAIFSEMVTRMRDIELAGPVERMRSVLINGVHAMPVRFTPASVPATR</sequence>
<evidence type="ECO:0000256" key="2">
    <source>
        <dbReference type="ARBA" id="ARBA00010617"/>
    </source>
</evidence>
<evidence type="ECO:0000256" key="11">
    <source>
        <dbReference type="ARBA" id="ARBA00023166"/>
    </source>
</evidence>
<dbReference type="Gene3D" id="1.10.630.10">
    <property type="entry name" value="Cytochrome P450"/>
    <property type="match status" value="1"/>
</dbReference>
<dbReference type="PANTHER" id="PTHR46696:SF4">
    <property type="entry name" value="BIOTIN BIOSYNTHESIS CYTOCHROME P450"/>
    <property type="match status" value="1"/>
</dbReference>